<organism evidence="3">
    <name type="scientific">Angiostrongylus costaricensis</name>
    <name type="common">Nematode worm</name>
    <dbReference type="NCBI Taxonomy" id="334426"/>
    <lineage>
        <taxon>Eukaryota</taxon>
        <taxon>Metazoa</taxon>
        <taxon>Ecdysozoa</taxon>
        <taxon>Nematoda</taxon>
        <taxon>Chromadorea</taxon>
        <taxon>Rhabditida</taxon>
        <taxon>Rhabditina</taxon>
        <taxon>Rhabditomorpha</taxon>
        <taxon>Strongyloidea</taxon>
        <taxon>Metastrongylidae</taxon>
        <taxon>Angiostrongylus</taxon>
    </lineage>
</organism>
<reference evidence="3" key="1">
    <citation type="submission" date="2017-02" db="UniProtKB">
        <authorList>
            <consortium name="WormBaseParasite"/>
        </authorList>
    </citation>
    <scope>IDENTIFICATION</scope>
</reference>
<dbReference type="WBParaSite" id="ACOC_0000247001-mRNA-1">
    <property type="protein sequence ID" value="ACOC_0000247001-mRNA-1"/>
    <property type="gene ID" value="ACOC_0000247001"/>
</dbReference>
<name>A0A0R3PEH3_ANGCS</name>
<dbReference type="Proteomes" id="UP000267027">
    <property type="component" value="Unassembled WGS sequence"/>
</dbReference>
<dbReference type="EMBL" id="UYYA01000502">
    <property type="protein sequence ID" value="VDM54054.1"/>
    <property type="molecule type" value="Genomic_DNA"/>
</dbReference>
<sequence>MLADFDNASGKIGLRINLTETMFIRNGLISYGPFTLKGTNVSDCFNYVYLGREINMMDDFNPELRRRKGAA</sequence>
<reference evidence="1 2" key="2">
    <citation type="submission" date="2018-11" db="EMBL/GenBank/DDBJ databases">
        <authorList>
            <consortium name="Pathogen Informatics"/>
        </authorList>
    </citation>
    <scope>NUCLEOTIDE SEQUENCE [LARGE SCALE GENOMIC DNA]</scope>
    <source>
        <strain evidence="1 2">Costa Rica</strain>
    </source>
</reference>
<gene>
    <name evidence="1" type="ORF">ACOC_LOCUS2469</name>
</gene>
<evidence type="ECO:0000313" key="1">
    <source>
        <dbReference type="EMBL" id="VDM54054.1"/>
    </source>
</evidence>
<evidence type="ECO:0000313" key="2">
    <source>
        <dbReference type="Proteomes" id="UP000267027"/>
    </source>
</evidence>
<dbReference type="OrthoDB" id="5817693at2759"/>
<dbReference type="AlphaFoldDB" id="A0A0R3PEH3"/>
<accession>A0A0R3PEH3</accession>
<keyword evidence="2" id="KW-1185">Reference proteome</keyword>
<evidence type="ECO:0000313" key="3">
    <source>
        <dbReference type="WBParaSite" id="ACOC_0000247001-mRNA-1"/>
    </source>
</evidence>
<proteinExistence type="predicted"/>
<protein>
    <submittedName>
        <fullName evidence="3">Recep_L_domain domain-containing protein</fullName>
    </submittedName>
</protein>